<dbReference type="PANTHER" id="PTHR28027:SF2">
    <property type="entry name" value="TRANSCRIPTIONAL REGULATOR MIT1"/>
    <property type="match status" value="1"/>
</dbReference>
<evidence type="ECO:0008006" key="5">
    <source>
        <dbReference type="Google" id="ProtNLM"/>
    </source>
</evidence>
<feature type="compositionally biased region" description="Polar residues" evidence="2">
    <location>
        <begin position="517"/>
        <end position="554"/>
    </location>
</feature>
<reference evidence="3 4" key="1">
    <citation type="submission" date="2016-03" db="EMBL/GenBank/DDBJ databases">
        <authorList>
            <person name="Ploux O."/>
        </authorList>
    </citation>
    <scope>NUCLEOTIDE SEQUENCE [LARGE SCALE GENOMIC DNA]</scope>
    <source>
        <strain evidence="3 4">UAMH 11012</strain>
    </source>
</reference>
<gene>
    <name evidence="3" type="ORF">PAC_02020</name>
</gene>
<protein>
    <recommendedName>
        <fullName evidence="5">Gti1/Pac2 family-domain-containing protein</fullName>
    </recommendedName>
</protein>
<dbReference type="GO" id="GO:0003677">
    <property type="term" value="F:DNA binding"/>
    <property type="evidence" value="ECO:0007669"/>
    <property type="project" value="TreeGrafter"/>
</dbReference>
<dbReference type="PANTHER" id="PTHR28027">
    <property type="entry name" value="TRANSCRIPTIONAL REGULATOR MIT1"/>
    <property type="match status" value="1"/>
</dbReference>
<organism evidence="3 4">
    <name type="scientific">Phialocephala subalpina</name>
    <dbReference type="NCBI Taxonomy" id="576137"/>
    <lineage>
        <taxon>Eukaryota</taxon>
        <taxon>Fungi</taxon>
        <taxon>Dikarya</taxon>
        <taxon>Ascomycota</taxon>
        <taxon>Pezizomycotina</taxon>
        <taxon>Leotiomycetes</taxon>
        <taxon>Helotiales</taxon>
        <taxon>Mollisiaceae</taxon>
        <taxon>Phialocephala</taxon>
        <taxon>Phialocephala fortinii species complex</taxon>
    </lineage>
</organism>
<dbReference type="Pfam" id="PF09729">
    <property type="entry name" value="Gti1_Pac2"/>
    <property type="match status" value="2"/>
</dbReference>
<dbReference type="AlphaFoldDB" id="A0A1L7WHA1"/>
<comment type="similarity">
    <text evidence="1">Belongs to the MIT1/WOR1 family.</text>
</comment>
<dbReference type="EMBL" id="FJOG01000002">
    <property type="protein sequence ID" value="CZR52143.1"/>
    <property type="molecule type" value="Genomic_DNA"/>
</dbReference>
<feature type="compositionally biased region" description="Pro residues" evidence="2">
    <location>
        <begin position="367"/>
        <end position="378"/>
    </location>
</feature>
<dbReference type="InterPro" id="IPR018608">
    <property type="entry name" value="Gti1/Pac2"/>
</dbReference>
<dbReference type="OrthoDB" id="5319641at2759"/>
<accession>A0A1L7WHA1</accession>
<name>A0A1L7WHA1_9HELO</name>
<proteinExistence type="inferred from homology"/>
<dbReference type="Proteomes" id="UP000184330">
    <property type="component" value="Unassembled WGS sequence"/>
</dbReference>
<evidence type="ECO:0000313" key="3">
    <source>
        <dbReference type="EMBL" id="CZR52143.1"/>
    </source>
</evidence>
<evidence type="ECO:0000256" key="1">
    <source>
        <dbReference type="ARBA" id="ARBA00008359"/>
    </source>
</evidence>
<feature type="region of interest" description="Disordered" evidence="2">
    <location>
        <begin position="339"/>
        <end position="386"/>
    </location>
</feature>
<keyword evidence="4" id="KW-1185">Reference proteome</keyword>
<feature type="compositionally biased region" description="Basic and acidic residues" evidence="2">
    <location>
        <begin position="277"/>
        <end position="287"/>
    </location>
</feature>
<evidence type="ECO:0000256" key="2">
    <source>
        <dbReference type="SAM" id="MobiDB-lite"/>
    </source>
</evidence>
<feature type="region of interest" description="Disordered" evidence="2">
    <location>
        <begin position="488"/>
        <end position="566"/>
    </location>
</feature>
<feature type="region of interest" description="Disordered" evidence="2">
    <location>
        <begin position="251"/>
        <end position="315"/>
    </location>
</feature>
<feature type="compositionally biased region" description="Polar residues" evidence="2">
    <location>
        <begin position="299"/>
        <end position="315"/>
    </location>
</feature>
<sequence length="953" mass="104068">MASNSLSPTYYGHIATIHDALLVFEACFNGALELISRRPLRKERGSLIRSGNVFAYSETTGIIRWTDGLPWSSSRSFEGFFVYYQLQELLPSLNEGSAKHSNQTLGLSNNTAQPFNAFHGFKEGGLTKKTMSITVGDICYHLVSYYTVGDVAKSILGTPSNDPRFENTSPRSDLTRNFAPLSNRADPWIEVPGRCNYDTSSSCKTSFQPCQTRPPLRGSYLSSNSHQDLEIRGLKTRNGGPDMESALLAAQAKTGGAQKRTRNSCQNEAITKKVRRERLDAPEDNTRGRQIQMRRQDPAESSSSQAAIDDGSCSSSIADSNAADCIVVGRGEISSMEFRRDAGSDPSHIDQLSLGEPPTVPEQDCRPTPPHTETPPGSPQIEHPIPTTRESLKGFSGNQGTDCKAHEALSIFETDPECGGYQKDVPISRKKVSTKATEPSSSQSSIISYPDLFMSTYHSPGLLQGDNISGAASSTFKRLSITDLLNKSTSSAGHMHPQQSTTPDTTSGSPPSKDTSLGNMQDDVSSGGQSDTKSLMSSGGKPSNITPLPGNSASHDGASRASKPALACGSNVKSVSGLKSDKMRLEGEIVARELAEKGKILIHQSNTPDSWIALSIDPLLSQTPLDFFHLYSQVARAGEVSILSFDLPDVTWQECQTMRVYRGDLDAFNTLRRTVWHYFCMSLIRCPGLAIFRVMVTTPARHVADNTVALLEHLSNETECGRASEPLTRLGRQKPAATNTRELVHRLSSQASISIPQSSCHERAIDGEHQLTRSKDADPPTQKKHLTAELLRARTSGWNLPRKASLDELLASQFVIAPRSHHPPAVLACTAGQDKSVNEASPAVQIAVRIQENEYGQFSRHYDQKVLLSGITVADFFAWFARCAGYDPLGPAKLKFTLKDALPPVHGRVSKGDVEQFEHIKRDIKPYLERAKVLMPELIEFVILVTVPGWAVE</sequence>
<evidence type="ECO:0000313" key="4">
    <source>
        <dbReference type="Proteomes" id="UP000184330"/>
    </source>
</evidence>
<feature type="compositionally biased region" description="Low complexity" evidence="2">
    <location>
        <begin position="497"/>
        <end position="516"/>
    </location>
</feature>